<organism evidence="4 5">
    <name type="scientific">Brachyspira hampsonii 30446</name>
    <dbReference type="NCBI Taxonomy" id="1289135"/>
    <lineage>
        <taxon>Bacteria</taxon>
        <taxon>Pseudomonadati</taxon>
        <taxon>Spirochaetota</taxon>
        <taxon>Spirochaetia</taxon>
        <taxon>Brachyspirales</taxon>
        <taxon>Brachyspiraceae</taxon>
        <taxon>Brachyspira</taxon>
    </lineage>
</organism>
<dbReference type="CDD" id="cd00156">
    <property type="entry name" value="REC"/>
    <property type="match status" value="1"/>
</dbReference>
<comment type="caution">
    <text evidence="4">The sequence shown here is derived from an EMBL/GenBank/DDBJ whole genome shotgun (WGS) entry which is preliminary data.</text>
</comment>
<dbReference type="Gene3D" id="3.40.50.2300">
    <property type="match status" value="1"/>
</dbReference>
<dbReference type="SUPFAM" id="SSF81606">
    <property type="entry name" value="PP2C-like"/>
    <property type="match status" value="1"/>
</dbReference>
<dbReference type="SMART" id="SM00448">
    <property type="entry name" value="REC"/>
    <property type="match status" value="1"/>
</dbReference>
<dbReference type="InterPro" id="IPR036457">
    <property type="entry name" value="PPM-type-like_dom_sf"/>
</dbReference>
<dbReference type="PANTHER" id="PTHR43156">
    <property type="entry name" value="STAGE II SPORULATION PROTEIN E-RELATED"/>
    <property type="match status" value="1"/>
</dbReference>
<dbReference type="PROSITE" id="PS50110">
    <property type="entry name" value="RESPONSE_REGULATORY"/>
    <property type="match status" value="1"/>
</dbReference>
<evidence type="ECO:0000256" key="1">
    <source>
        <dbReference type="ARBA" id="ARBA00022801"/>
    </source>
</evidence>
<name>A0A2U4ETN3_9SPIR</name>
<dbReference type="InterPro" id="IPR011006">
    <property type="entry name" value="CheY-like_superfamily"/>
</dbReference>
<dbReference type="InterPro" id="IPR052016">
    <property type="entry name" value="Bact_Sigma-Reg"/>
</dbReference>
<accession>A0A2U4ETN3</accession>
<dbReference type="Gene3D" id="3.60.40.10">
    <property type="entry name" value="PPM-type phosphatase domain"/>
    <property type="match status" value="1"/>
</dbReference>
<feature type="domain" description="Response regulatory" evidence="3">
    <location>
        <begin position="12"/>
        <end position="128"/>
    </location>
</feature>
<protein>
    <submittedName>
        <fullName evidence="4">Stage II sporulation protein E</fullName>
    </submittedName>
</protein>
<feature type="modified residue" description="4-aspartylphosphate" evidence="2">
    <location>
        <position position="61"/>
    </location>
</feature>
<proteinExistence type="predicted"/>
<evidence type="ECO:0000313" key="4">
    <source>
        <dbReference type="EMBL" id="EKV55826.1"/>
    </source>
</evidence>
<dbReference type="AlphaFoldDB" id="A0A2U4ETN3"/>
<dbReference type="Pfam" id="PF00072">
    <property type="entry name" value="Response_reg"/>
    <property type="match status" value="1"/>
</dbReference>
<sequence>MSMKNSKILTEKVLIVDSNIDYAKFLQKFLKESGYLSYIALSYEEAVNMVYDKIPDCILVDYMLPNAGACRLSQHIKNDNILKNIAILFLTATNNKSEFLKAYECGADGFFIKSIDTDILLSKMKAYIRLKKAIESNIMYMNILKQDIEYASKLQKSILSYGNTSIPKNDISVYHYAPNEVSGDYSGIKSINDGWYAILLADVSGHGVAASMLTILIKSFFDSHAVINCKNTSPSNFIKELNNFFIDENFDKSLFASVFYAIYNNDTGELICSSGGSPKPIYHSKDSAEEINIEGPLIGMSEDSEYSEISIKLKYNDVIFIFTDGAYEVFNTEGKMLGDTELKNIFTKNIHKDVNVIKDNIIKELKSFSNNALSDDISMIILRRTN</sequence>
<dbReference type="STRING" id="1289135.A966_13275"/>
<dbReference type="Pfam" id="PF07228">
    <property type="entry name" value="SpoIIE"/>
    <property type="match status" value="1"/>
</dbReference>
<gene>
    <name evidence="4" type="ORF">A966_13275</name>
</gene>
<dbReference type="GO" id="GO:0016791">
    <property type="term" value="F:phosphatase activity"/>
    <property type="evidence" value="ECO:0007669"/>
    <property type="project" value="TreeGrafter"/>
</dbReference>
<reference evidence="4 5" key="1">
    <citation type="submission" date="2012-07" db="EMBL/GenBank/DDBJ databases">
        <title>Genome sequence of Brachyspira sp. 30446, isolated from a pig with mucohaemorrhagic colitis.</title>
        <authorList>
            <person name="Rubin J.E."/>
            <person name="Fernando C."/>
            <person name="Harding J.C.S."/>
            <person name="Hill J.E."/>
        </authorList>
    </citation>
    <scope>NUCLEOTIDE SEQUENCE [LARGE SCALE GENOMIC DNA]</scope>
    <source>
        <strain evidence="4 5">30446</strain>
    </source>
</reference>
<dbReference type="GO" id="GO:0000160">
    <property type="term" value="P:phosphorelay signal transduction system"/>
    <property type="evidence" value="ECO:0007669"/>
    <property type="project" value="InterPro"/>
</dbReference>
<dbReference type="InterPro" id="IPR001932">
    <property type="entry name" value="PPM-type_phosphatase-like_dom"/>
</dbReference>
<evidence type="ECO:0000256" key="2">
    <source>
        <dbReference type="PROSITE-ProRule" id="PRU00169"/>
    </source>
</evidence>
<dbReference type="InterPro" id="IPR001789">
    <property type="entry name" value="Sig_transdc_resp-reg_receiver"/>
</dbReference>
<evidence type="ECO:0000259" key="3">
    <source>
        <dbReference type="PROSITE" id="PS50110"/>
    </source>
</evidence>
<keyword evidence="1" id="KW-0378">Hydrolase</keyword>
<evidence type="ECO:0000313" key="5">
    <source>
        <dbReference type="Proteomes" id="UP000011663"/>
    </source>
</evidence>
<dbReference type="SUPFAM" id="SSF52172">
    <property type="entry name" value="CheY-like"/>
    <property type="match status" value="1"/>
</dbReference>
<dbReference type="EMBL" id="ALNZ01000037">
    <property type="protein sequence ID" value="EKV55826.1"/>
    <property type="molecule type" value="Genomic_DNA"/>
</dbReference>
<keyword evidence="2" id="KW-0597">Phosphoprotein</keyword>
<dbReference type="PANTHER" id="PTHR43156:SF2">
    <property type="entry name" value="STAGE II SPORULATION PROTEIN E"/>
    <property type="match status" value="1"/>
</dbReference>
<dbReference type="SMART" id="SM00331">
    <property type="entry name" value="PP2C_SIG"/>
    <property type="match status" value="1"/>
</dbReference>
<dbReference type="Proteomes" id="UP000011663">
    <property type="component" value="Unassembled WGS sequence"/>
</dbReference>